<name>A0ABP0RZ23_9DINO</name>
<dbReference type="SUPFAM" id="SSF52058">
    <property type="entry name" value="L domain-like"/>
    <property type="match status" value="1"/>
</dbReference>
<evidence type="ECO:0000313" key="2">
    <source>
        <dbReference type="EMBL" id="CAK9104946.1"/>
    </source>
</evidence>
<dbReference type="InterPro" id="IPR032675">
    <property type="entry name" value="LRR_dom_sf"/>
</dbReference>
<dbReference type="SUPFAM" id="SSF54236">
    <property type="entry name" value="Ubiquitin-like"/>
    <property type="match status" value="1"/>
</dbReference>
<dbReference type="CDD" id="cd17039">
    <property type="entry name" value="Ubl_ubiquitin_like"/>
    <property type="match status" value="1"/>
</dbReference>
<dbReference type="InterPro" id="IPR000626">
    <property type="entry name" value="Ubiquitin-like_dom"/>
</dbReference>
<proteinExistence type="predicted"/>
<comment type="caution">
    <text evidence="2">The sequence shown here is derived from an EMBL/GenBank/DDBJ whole genome shotgun (WGS) entry which is preliminary data.</text>
</comment>
<organism evidence="2 3">
    <name type="scientific">Durusdinium trenchii</name>
    <dbReference type="NCBI Taxonomy" id="1381693"/>
    <lineage>
        <taxon>Eukaryota</taxon>
        <taxon>Sar</taxon>
        <taxon>Alveolata</taxon>
        <taxon>Dinophyceae</taxon>
        <taxon>Suessiales</taxon>
        <taxon>Symbiodiniaceae</taxon>
        <taxon>Durusdinium</taxon>
    </lineage>
</organism>
<dbReference type="InterPro" id="IPR029071">
    <property type="entry name" value="Ubiquitin-like_domsf"/>
</dbReference>
<keyword evidence="3" id="KW-1185">Reference proteome</keyword>
<feature type="domain" description="Ubiquitin-like" evidence="1">
    <location>
        <begin position="3"/>
        <end position="80"/>
    </location>
</feature>
<dbReference type="Proteomes" id="UP001642464">
    <property type="component" value="Unassembled WGS sequence"/>
</dbReference>
<dbReference type="Gene3D" id="3.80.10.10">
    <property type="entry name" value="Ribonuclease Inhibitor"/>
    <property type="match status" value="1"/>
</dbReference>
<accession>A0ABP0RZ23</accession>
<reference evidence="2 3" key="1">
    <citation type="submission" date="2024-02" db="EMBL/GenBank/DDBJ databases">
        <authorList>
            <person name="Chen Y."/>
            <person name="Shah S."/>
            <person name="Dougan E. K."/>
            <person name="Thang M."/>
            <person name="Chan C."/>
        </authorList>
    </citation>
    <scope>NUCLEOTIDE SEQUENCE [LARGE SCALE GENOMIC DNA]</scope>
</reference>
<dbReference type="EMBL" id="CAXAMM010042461">
    <property type="protein sequence ID" value="CAK9104946.1"/>
    <property type="molecule type" value="Genomic_DNA"/>
</dbReference>
<protein>
    <submittedName>
        <fullName evidence="2">Surface protein bspA-like (TvBspA-like-625)</fullName>
    </submittedName>
</protein>
<dbReference type="Pfam" id="PF13306">
    <property type="entry name" value="LRR_5"/>
    <property type="match status" value="1"/>
</dbReference>
<dbReference type="PROSITE" id="PS50053">
    <property type="entry name" value="UBIQUITIN_2"/>
    <property type="match status" value="1"/>
</dbReference>
<dbReference type="PANTHER" id="PTHR45661">
    <property type="entry name" value="SURFACE ANTIGEN"/>
    <property type="match status" value="1"/>
</dbReference>
<evidence type="ECO:0000313" key="3">
    <source>
        <dbReference type="Proteomes" id="UP001642464"/>
    </source>
</evidence>
<dbReference type="InterPro" id="IPR026906">
    <property type="entry name" value="LRR_5"/>
</dbReference>
<dbReference type="PANTHER" id="PTHR45661:SF3">
    <property type="entry name" value="IG-LIKE DOMAIN-CONTAINING PROTEIN"/>
    <property type="match status" value="1"/>
</dbReference>
<dbReference type="InterPro" id="IPR053139">
    <property type="entry name" value="Surface_bspA-like"/>
</dbReference>
<sequence>MAMDVPVRLMSGKVSILEIGPEMTIGEVKQLLKAELHPSDDDFVRRLSTVEVLLEGKKLDDDTETAKSAGVSPTSEVRVLFTSMTRECTSRKEAGCDVSDLLDVSIPDNVTVIGSGAFESSGSLIRVTIPGSVTRIGTCAFKSCTSLSCVALPEALTEIGGYAFIGCSSLEHVRIPRKVTRIGEGAFAGCASLTILTIPDSVTEIGEGAFARCSSLKHVVIPKP</sequence>
<gene>
    <name evidence="2" type="ORF">SCF082_LOCUS48931</name>
</gene>
<evidence type="ECO:0000259" key="1">
    <source>
        <dbReference type="PROSITE" id="PS50053"/>
    </source>
</evidence>